<dbReference type="Proteomes" id="UP001162162">
    <property type="component" value="Unassembled WGS sequence"/>
</dbReference>
<gene>
    <name evidence="3" type="ORF">NQ318_019930</name>
</gene>
<evidence type="ECO:0000313" key="4">
    <source>
        <dbReference type="Proteomes" id="UP001162162"/>
    </source>
</evidence>
<name>A0AAV8Y9C3_9CUCU</name>
<accession>A0AAV8Y9C3</accession>
<evidence type="ECO:0000256" key="1">
    <source>
        <dbReference type="SAM" id="Coils"/>
    </source>
</evidence>
<keyword evidence="1" id="KW-0175">Coiled coil</keyword>
<evidence type="ECO:0000256" key="2">
    <source>
        <dbReference type="SAM" id="MobiDB-lite"/>
    </source>
</evidence>
<organism evidence="3 4">
    <name type="scientific">Aromia moschata</name>
    <dbReference type="NCBI Taxonomy" id="1265417"/>
    <lineage>
        <taxon>Eukaryota</taxon>
        <taxon>Metazoa</taxon>
        <taxon>Ecdysozoa</taxon>
        <taxon>Arthropoda</taxon>
        <taxon>Hexapoda</taxon>
        <taxon>Insecta</taxon>
        <taxon>Pterygota</taxon>
        <taxon>Neoptera</taxon>
        <taxon>Endopterygota</taxon>
        <taxon>Coleoptera</taxon>
        <taxon>Polyphaga</taxon>
        <taxon>Cucujiformia</taxon>
        <taxon>Chrysomeloidea</taxon>
        <taxon>Cerambycidae</taxon>
        <taxon>Cerambycinae</taxon>
        <taxon>Callichromatini</taxon>
        <taxon>Aromia</taxon>
    </lineage>
</organism>
<protein>
    <recommendedName>
        <fullName evidence="5">BEN domain-containing protein</fullName>
    </recommendedName>
</protein>
<sequence>MANVPTRQLDLSIIELPKNAKKCNEKEVHLVNIQHELDKDKENELPKTYREFLETQKKDHRSRQKARKKLPENDSSPTNKDLLKIIAQQNEQLLILQKQVAMLLNRDQTSQPKQIEGGYGVQCSPKGRYVGENCTTSTQNENFRMPHQDTSSPRKRGMSKFSIDLMTSFEVAIRPQHKQNFANYEPKIQEVTESESVATGTTDRNERTVVDTSLHLQEPVKVREICPSPEPSININMNDYDSSEDALRAGEQYPEKSSGADERRASLSRNRKKNVCPEKAKNTTMSRVKEATLKHLRNIGVTVGPMDDCDDFLNFENDSREYSPTEVSFAVKQILMKYLPDDHLTKITWKKTQSAPINANVAKPGIIPSRPEFSFASVQYMKKYNLLPNTDPRPKELGQIPKTASVERVAGPKILDITALKMQPKLL</sequence>
<dbReference type="AlphaFoldDB" id="A0AAV8Y9C3"/>
<evidence type="ECO:0008006" key="5">
    <source>
        <dbReference type="Google" id="ProtNLM"/>
    </source>
</evidence>
<feature type="coiled-coil region" evidence="1">
    <location>
        <begin position="79"/>
        <end position="106"/>
    </location>
</feature>
<comment type="caution">
    <text evidence="3">The sequence shown here is derived from an EMBL/GenBank/DDBJ whole genome shotgun (WGS) entry which is preliminary data.</text>
</comment>
<evidence type="ECO:0000313" key="3">
    <source>
        <dbReference type="EMBL" id="KAJ8947038.1"/>
    </source>
</evidence>
<proteinExistence type="predicted"/>
<feature type="region of interest" description="Disordered" evidence="2">
    <location>
        <begin position="54"/>
        <end position="78"/>
    </location>
</feature>
<feature type="compositionally biased region" description="Basic residues" evidence="2">
    <location>
        <begin position="58"/>
        <end position="68"/>
    </location>
</feature>
<keyword evidence="4" id="KW-1185">Reference proteome</keyword>
<feature type="region of interest" description="Disordered" evidence="2">
    <location>
        <begin position="136"/>
        <end position="156"/>
    </location>
</feature>
<dbReference type="EMBL" id="JAPWTK010000170">
    <property type="protein sequence ID" value="KAJ8947038.1"/>
    <property type="molecule type" value="Genomic_DNA"/>
</dbReference>
<feature type="region of interest" description="Disordered" evidence="2">
    <location>
        <begin position="251"/>
        <end position="278"/>
    </location>
</feature>
<reference evidence="3" key="1">
    <citation type="journal article" date="2023" name="Insect Mol. Biol.">
        <title>Genome sequencing provides insights into the evolution of gene families encoding plant cell wall-degrading enzymes in longhorned beetles.</title>
        <authorList>
            <person name="Shin N.R."/>
            <person name="Okamura Y."/>
            <person name="Kirsch R."/>
            <person name="Pauchet Y."/>
        </authorList>
    </citation>
    <scope>NUCLEOTIDE SEQUENCE</scope>
    <source>
        <strain evidence="3">AMC_N1</strain>
    </source>
</reference>